<dbReference type="AlphaFoldDB" id="A0A9N8H6F6"/>
<sequence>MTGLTQVSASAITSPRTTPRVVKAILKIPSLIKKRGSKRSGKNSTTPTKEPATPFIPQLEFEEDSPSLTTASLSSDSYLSHESSGDLSSLASTASLVAMANQEQQEEAPLAFPPFDHFAPVVQNESPFFPGLEMEPEEPEMEPADTFYFAPMQSKYTDLQSRYSRRGNDWGYFVDFE</sequence>
<keyword evidence="3" id="KW-1185">Reference proteome</keyword>
<dbReference type="Proteomes" id="UP001153069">
    <property type="component" value="Unassembled WGS sequence"/>
</dbReference>
<accession>A0A9N8H6F6</accession>
<name>A0A9N8H6F6_9STRA</name>
<gene>
    <name evidence="2" type="ORF">SEMRO_145_G067240.1</name>
</gene>
<organism evidence="2 3">
    <name type="scientific">Seminavis robusta</name>
    <dbReference type="NCBI Taxonomy" id="568900"/>
    <lineage>
        <taxon>Eukaryota</taxon>
        <taxon>Sar</taxon>
        <taxon>Stramenopiles</taxon>
        <taxon>Ochrophyta</taxon>
        <taxon>Bacillariophyta</taxon>
        <taxon>Bacillariophyceae</taxon>
        <taxon>Bacillariophycidae</taxon>
        <taxon>Naviculales</taxon>
        <taxon>Naviculaceae</taxon>
        <taxon>Seminavis</taxon>
    </lineage>
</organism>
<evidence type="ECO:0000313" key="3">
    <source>
        <dbReference type="Proteomes" id="UP001153069"/>
    </source>
</evidence>
<proteinExistence type="predicted"/>
<protein>
    <submittedName>
        <fullName evidence="2">Uncharacterized protein</fullName>
    </submittedName>
</protein>
<feature type="region of interest" description="Disordered" evidence="1">
    <location>
        <begin position="33"/>
        <end position="86"/>
    </location>
</feature>
<reference evidence="2" key="1">
    <citation type="submission" date="2020-06" db="EMBL/GenBank/DDBJ databases">
        <authorList>
            <consortium name="Plant Systems Biology data submission"/>
        </authorList>
    </citation>
    <scope>NUCLEOTIDE SEQUENCE</scope>
    <source>
        <strain evidence="2">D6</strain>
    </source>
</reference>
<comment type="caution">
    <text evidence="2">The sequence shown here is derived from an EMBL/GenBank/DDBJ whole genome shotgun (WGS) entry which is preliminary data.</text>
</comment>
<evidence type="ECO:0000313" key="2">
    <source>
        <dbReference type="EMBL" id="CAB9502751.1"/>
    </source>
</evidence>
<evidence type="ECO:0000256" key="1">
    <source>
        <dbReference type="SAM" id="MobiDB-lite"/>
    </source>
</evidence>
<feature type="compositionally biased region" description="Low complexity" evidence="1">
    <location>
        <begin position="66"/>
        <end position="86"/>
    </location>
</feature>
<dbReference type="EMBL" id="CAICTM010000144">
    <property type="protein sequence ID" value="CAB9502751.1"/>
    <property type="molecule type" value="Genomic_DNA"/>
</dbReference>